<proteinExistence type="predicted"/>
<evidence type="ECO:0000313" key="1">
    <source>
        <dbReference type="EnsemblMetazoa" id="PPA34142.1"/>
    </source>
</evidence>
<dbReference type="PANTHER" id="PTHR23020:SF8">
    <property type="entry name" value="CHK KINASE-LIKE DOMAIN-CONTAINING PROTEIN"/>
    <property type="match status" value="1"/>
</dbReference>
<reference evidence="2" key="1">
    <citation type="journal article" date="2008" name="Nat. Genet.">
        <title>The Pristionchus pacificus genome provides a unique perspective on nematode lifestyle and parasitism.</title>
        <authorList>
            <person name="Dieterich C."/>
            <person name="Clifton S.W."/>
            <person name="Schuster L.N."/>
            <person name="Chinwalla A."/>
            <person name="Delehaunty K."/>
            <person name="Dinkelacker I."/>
            <person name="Fulton L."/>
            <person name="Fulton R."/>
            <person name="Godfrey J."/>
            <person name="Minx P."/>
            <person name="Mitreva M."/>
            <person name="Roeseler W."/>
            <person name="Tian H."/>
            <person name="Witte H."/>
            <person name="Yang S.P."/>
            <person name="Wilson R.K."/>
            <person name="Sommer R.J."/>
        </authorList>
    </citation>
    <scope>NUCLEOTIDE SEQUENCE [LARGE SCALE GENOMIC DNA]</scope>
    <source>
        <strain evidence="2">PS312</strain>
    </source>
</reference>
<accession>A0A8R1YQT3</accession>
<dbReference type="EnsemblMetazoa" id="PPA34142.1">
    <property type="protein sequence ID" value="PPA34142.1"/>
    <property type="gene ID" value="WBGene00272511"/>
</dbReference>
<dbReference type="InterPro" id="IPR052961">
    <property type="entry name" value="Oxido-Kinase-like_Enzymes"/>
</dbReference>
<keyword evidence="2" id="KW-1185">Reference proteome</keyword>
<gene>
    <name evidence="1" type="primary">WBGene00272511</name>
</gene>
<name>A0A2A6C3X3_PRIPA</name>
<organism evidence="1 2">
    <name type="scientific">Pristionchus pacificus</name>
    <name type="common">Parasitic nematode worm</name>
    <dbReference type="NCBI Taxonomy" id="54126"/>
    <lineage>
        <taxon>Eukaryota</taxon>
        <taxon>Metazoa</taxon>
        <taxon>Ecdysozoa</taxon>
        <taxon>Nematoda</taxon>
        <taxon>Chromadorea</taxon>
        <taxon>Rhabditida</taxon>
        <taxon>Rhabditina</taxon>
        <taxon>Diplogasteromorpha</taxon>
        <taxon>Diplogasteroidea</taxon>
        <taxon>Neodiplogasteridae</taxon>
        <taxon>Pristionchus</taxon>
    </lineage>
</organism>
<protein>
    <submittedName>
        <fullName evidence="1">Uncharacterized protein</fullName>
    </submittedName>
</protein>
<reference evidence="1" key="2">
    <citation type="submission" date="2022-06" db="UniProtKB">
        <authorList>
            <consortium name="EnsemblMetazoa"/>
        </authorList>
    </citation>
    <scope>IDENTIFICATION</scope>
    <source>
        <strain evidence="1">PS312</strain>
    </source>
</reference>
<sequence length="77" mass="8662">MFGFDDEKWAQLENQLTLIHNTEVAAYDFLKEFEGLAMPNKIYGSPILPEIARALGKIQACSLKKEATDPVLHKNAK</sequence>
<dbReference type="AlphaFoldDB" id="A0A2A6C3X3"/>
<evidence type="ECO:0000313" key="2">
    <source>
        <dbReference type="Proteomes" id="UP000005239"/>
    </source>
</evidence>
<dbReference type="PANTHER" id="PTHR23020">
    <property type="entry name" value="UNCHARACTERIZED NUCLEAR HORMONE RECEPTOR-RELATED"/>
    <property type="match status" value="1"/>
</dbReference>
<dbReference type="Proteomes" id="UP000005239">
    <property type="component" value="Unassembled WGS sequence"/>
</dbReference>
<accession>A0A2A6C3X3</accession>